<evidence type="ECO:0000313" key="2">
    <source>
        <dbReference type="Proteomes" id="UP000192284"/>
    </source>
</evidence>
<reference evidence="1 2" key="1">
    <citation type="submission" date="2017-02" db="EMBL/GenBank/DDBJ databases">
        <title>The new phylogeny of genus Mycobacterium.</title>
        <authorList>
            <person name="Tortoli E."/>
            <person name="Trovato A."/>
            <person name="Cirillo D.M."/>
        </authorList>
    </citation>
    <scope>NUCLEOTIDE SEQUENCE [LARGE SCALE GENOMIC DNA]</scope>
    <source>
        <strain evidence="1 2">DSM 45057</strain>
    </source>
</reference>
<comment type="caution">
    <text evidence="1">The sequence shown here is derived from an EMBL/GenBank/DDBJ whole genome shotgun (WGS) entry which is preliminary data.</text>
</comment>
<sequence>MTNPSNAETPFEERAYEVFNQRRTVGVLATHGGAVRGIFLHEDVRKMTERTLTQEILKVASVASARGRLSLREQLMAAAGEQPLQSSVFELLPEAPTEEEYEAFKRQTLKY</sequence>
<dbReference type="Proteomes" id="UP000192284">
    <property type="component" value="Unassembled WGS sequence"/>
</dbReference>
<dbReference type="RefSeq" id="WP_083113284.1">
    <property type="nucleotide sequence ID" value="NZ_JACKTS010000060.1"/>
</dbReference>
<name>A0A1W9ZVP0_MYCAN</name>
<evidence type="ECO:0000313" key="1">
    <source>
        <dbReference type="EMBL" id="ORA21728.1"/>
    </source>
</evidence>
<proteinExistence type="predicted"/>
<dbReference type="OrthoDB" id="4727088at2"/>
<protein>
    <recommendedName>
        <fullName evidence="3">DUF2694 domain-containing protein</fullName>
    </recommendedName>
</protein>
<keyword evidence="2" id="KW-1185">Reference proteome</keyword>
<dbReference type="EMBL" id="MVHE01000013">
    <property type="protein sequence ID" value="ORA21728.1"/>
    <property type="molecule type" value="Genomic_DNA"/>
</dbReference>
<dbReference type="AlphaFoldDB" id="A0A1W9ZVP0"/>
<accession>A0A1W9ZVP0</accession>
<organism evidence="1 2">
    <name type="scientific">Mycobacterium angelicum</name>
    <dbReference type="NCBI Taxonomy" id="470074"/>
    <lineage>
        <taxon>Bacteria</taxon>
        <taxon>Bacillati</taxon>
        <taxon>Actinomycetota</taxon>
        <taxon>Actinomycetes</taxon>
        <taxon>Mycobacteriales</taxon>
        <taxon>Mycobacteriaceae</taxon>
        <taxon>Mycobacterium</taxon>
    </lineage>
</organism>
<evidence type="ECO:0008006" key="3">
    <source>
        <dbReference type="Google" id="ProtNLM"/>
    </source>
</evidence>
<gene>
    <name evidence="1" type="ORF">BST12_11770</name>
</gene>